<organism evidence="1 2">
    <name type="scientific">Haemonchus contortus</name>
    <name type="common">Barber pole worm</name>
    <dbReference type="NCBI Taxonomy" id="6289"/>
    <lineage>
        <taxon>Eukaryota</taxon>
        <taxon>Metazoa</taxon>
        <taxon>Ecdysozoa</taxon>
        <taxon>Nematoda</taxon>
        <taxon>Chromadorea</taxon>
        <taxon>Rhabditida</taxon>
        <taxon>Rhabditina</taxon>
        <taxon>Rhabditomorpha</taxon>
        <taxon>Strongyloidea</taxon>
        <taxon>Trichostrongylidae</taxon>
        <taxon>Haemonchus</taxon>
    </lineage>
</organism>
<dbReference type="SUPFAM" id="SSF56219">
    <property type="entry name" value="DNase I-like"/>
    <property type="match status" value="1"/>
</dbReference>
<reference evidence="2" key="1">
    <citation type="submission" date="2020-12" db="UniProtKB">
        <authorList>
            <consortium name="WormBaseParasite"/>
        </authorList>
    </citation>
    <scope>IDENTIFICATION</scope>
    <source>
        <strain evidence="2">MHco3</strain>
    </source>
</reference>
<evidence type="ECO:0000313" key="1">
    <source>
        <dbReference type="Proteomes" id="UP000025227"/>
    </source>
</evidence>
<dbReference type="Gene3D" id="3.60.10.10">
    <property type="entry name" value="Endonuclease/exonuclease/phosphatase"/>
    <property type="match status" value="1"/>
</dbReference>
<dbReference type="AlphaFoldDB" id="A0A7I4XSQ7"/>
<protein>
    <submittedName>
        <fullName evidence="2">Endo/exonuclease/phosphatase domain-containing protein</fullName>
    </submittedName>
</protein>
<keyword evidence="1" id="KW-1185">Reference proteome</keyword>
<evidence type="ECO:0000313" key="2">
    <source>
        <dbReference type="WBParaSite" id="HCON_00006000-00001"/>
    </source>
</evidence>
<name>A0A7I4XSQ7_HAECO</name>
<dbReference type="OrthoDB" id="5842234at2759"/>
<sequence length="364" mass="42190">MKKSWRRSVWIWRSSREDHTFFKVIVGDFNAKIGLRWTAEELHIGTHGMEWIEQGERLFEFTMSTYTIYGNSQFQKPSHSLWTWESPGGQFHDEIDLIMVNRKFCLTDVAVVPKFYTGSDHRLLRARFRFSVGGDRAANLGEDSVSANIDEEYDRLVENLHDCVRRAESLKDVRKRLSLKTLELIPQREIPRAACNNQLTSELEKQCREAIKEDLKERRAAFSAEAAEAGRSICRARRSLYYKTKTTFVRRPDGTVTASRRAMERVFYDFYSDLFVGHVYIPTYHIRQDGYGVPSVLHSEIRHAVTSMRNGTARRNAKCPLLGKLARPCCCIRSLIETTLAIIAQFTCCLSFFTRVILNKMAEY</sequence>
<dbReference type="Proteomes" id="UP000025227">
    <property type="component" value="Unplaced"/>
</dbReference>
<dbReference type="WBParaSite" id="HCON_00006000-00001">
    <property type="protein sequence ID" value="HCON_00006000-00001"/>
    <property type="gene ID" value="HCON_00006000"/>
</dbReference>
<accession>A0A7I4XSQ7</accession>
<dbReference type="InterPro" id="IPR036691">
    <property type="entry name" value="Endo/exonu/phosph_ase_sf"/>
</dbReference>
<proteinExistence type="predicted"/>